<feature type="transmembrane region" description="Helical" evidence="4">
    <location>
        <begin position="520"/>
        <end position="544"/>
    </location>
</feature>
<dbReference type="Pfam" id="PF07690">
    <property type="entry name" value="MFS_1"/>
    <property type="match status" value="1"/>
</dbReference>
<name>A0A2K1QY66_9PEZI</name>
<keyword evidence="2" id="KW-1003">Cell membrane</keyword>
<dbReference type="InterPro" id="IPR050375">
    <property type="entry name" value="MFS_TsgA-like"/>
</dbReference>
<feature type="transmembrane region" description="Helical" evidence="4">
    <location>
        <begin position="12"/>
        <end position="32"/>
    </location>
</feature>
<comment type="caution">
    <text evidence="6">The sequence shown here is derived from an EMBL/GenBank/DDBJ whole genome shotgun (WGS) entry which is preliminary data.</text>
</comment>
<feature type="compositionally biased region" description="Basic and acidic residues" evidence="3">
    <location>
        <begin position="900"/>
        <end position="917"/>
    </location>
</feature>
<organism evidence="6 7">
    <name type="scientific">Sphaceloma murrayae</name>
    <dbReference type="NCBI Taxonomy" id="2082308"/>
    <lineage>
        <taxon>Eukaryota</taxon>
        <taxon>Fungi</taxon>
        <taxon>Dikarya</taxon>
        <taxon>Ascomycota</taxon>
        <taxon>Pezizomycotina</taxon>
        <taxon>Dothideomycetes</taxon>
        <taxon>Dothideomycetidae</taxon>
        <taxon>Myriangiales</taxon>
        <taxon>Elsinoaceae</taxon>
        <taxon>Sphaceloma</taxon>
    </lineage>
</organism>
<dbReference type="PANTHER" id="PTHR43702">
    <property type="entry name" value="L-FUCOSE-PROTON SYMPORTER"/>
    <property type="match status" value="1"/>
</dbReference>
<feature type="transmembrane region" description="Helical" evidence="4">
    <location>
        <begin position="745"/>
        <end position="767"/>
    </location>
</feature>
<feature type="transmembrane region" description="Helical" evidence="4">
    <location>
        <begin position="652"/>
        <end position="674"/>
    </location>
</feature>
<evidence type="ECO:0000313" key="6">
    <source>
        <dbReference type="EMBL" id="PNS20006.1"/>
    </source>
</evidence>
<feature type="transmembrane region" description="Helical" evidence="4">
    <location>
        <begin position="426"/>
        <end position="447"/>
    </location>
</feature>
<dbReference type="GO" id="GO:0005886">
    <property type="term" value="C:plasma membrane"/>
    <property type="evidence" value="ECO:0007669"/>
    <property type="project" value="UniProtKB-SubCell"/>
</dbReference>
<dbReference type="AlphaFoldDB" id="A0A2K1QY66"/>
<feature type="transmembrane region" description="Helical" evidence="4">
    <location>
        <begin position="495"/>
        <end position="514"/>
    </location>
</feature>
<feature type="transmembrane region" description="Helical" evidence="4">
    <location>
        <begin position="694"/>
        <end position="715"/>
    </location>
</feature>
<dbReference type="InParanoid" id="A0A2K1QY66"/>
<feature type="transmembrane region" description="Helical" evidence="4">
    <location>
        <begin position="171"/>
        <end position="195"/>
    </location>
</feature>
<feature type="transmembrane region" description="Helical" evidence="4">
    <location>
        <begin position="804"/>
        <end position="825"/>
    </location>
</feature>
<feature type="transmembrane region" description="Helical" evidence="4">
    <location>
        <begin position="207"/>
        <end position="229"/>
    </location>
</feature>
<feature type="transmembrane region" description="Helical" evidence="4">
    <location>
        <begin position="93"/>
        <end position="114"/>
    </location>
</feature>
<feature type="compositionally biased region" description="Basic and acidic residues" evidence="3">
    <location>
        <begin position="877"/>
        <end position="893"/>
    </location>
</feature>
<dbReference type="OrthoDB" id="546893at2759"/>
<dbReference type="InterPro" id="IPR011701">
    <property type="entry name" value="MFS"/>
</dbReference>
<dbReference type="InterPro" id="IPR049326">
    <property type="entry name" value="Rhodopsin_dom_fungi"/>
</dbReference>
<evidence type="ECO:0000256" key="4">
    <source>
        <dbReference type="SAM" id="Phobius"/>
    </source>
</evidence>
<proteinExistence type="predicted"/>
<feature type="transmembrane region" description="Helical" evidence="4">
    <location>
        <begin position="556"/>
        <end position="575"/>
    </location>
</feature>
<feature type="transmembrane region" description="Helical" evidence="4">
    <location>
        <begin position="720"/>
        <end position="739"/>
    </location>
</feature>
<feature type="transmembrane region" description="Helical" evidence="4">
    <location>
        <begin position="53"/>
        <end position="73"/>
    </location>
</feature>
<dbReference type="Proteomes" id="UP000243797">
    <property type="component" value="Unassembled WGS sequence"/>
</dbReference>
<evidence type="ECO:0000259" key="5">
    <source>
        <dbReference type="Pfam" id="PF20684"/>
    </source>
</evidence>
<keyword evidence="4" id="KW-1133">Transmembrane helix</keyword>
<gene>
    <name evidence="6" type="ORF">CAC42_1453</name>
</gene>
<feature type="transmembrane region" description="Helical" evidence="4">
    <location>
        <begin position="595"/>
        <end position="614"/>
    </location>
</feature>
<dbReference type="EMBL" id="NKHZ01000026">
    <property type="protein sequence ID" value="PNS20006.1"/>
    <property type="molecule type" value="Genomic_DNA"/>
</dbReference>
<dbReference type="STRING" id="2082308.A0A2K1QY66"/>
<dbReference type="PANTHER" id="PTHR43702:SF13">
    <property type="entry name" value="MONOSACCHARIDE TRANSPORTER, PUTATIVE (AFU_ORTHOLOGUE AFUA_4G06630)-RELATED"/>
    <property type="match status" value="1"/>
</dbReference>
<evidence type="ECO:0000256" key="2">
    <source>
        <dbReference type="ARBA" id="ARBA00022475"/>
    </source>
</evidence>
<comment type="subcellular location">
    <subcellularLocation>
        <location evidence="1">Cell inner membrane</location>
        <topology evidence="1">Multi-pass membrane protein</topology>
    </subcellularLocation>
</comment>
<sequence>MDSGIRDMQSRSVTVFAVTIVFFALATVFVALRLISRAYVVKRVSLDDRIMGLAWVIAFGLAFTICYGATVGLGRHEVDVPTSWQKPLRQSQYAFSILYQPALMAEKTSILVFYLNLSTSNKVFRWATIATLLVVNGVGFALTMFTAFQCTPPAAAYNYPRPSNAQCTDVVTIYLSSSPVNIITDLAILLLPMPILTGMRLPRKQKVILVITFGFGVFVAVVDVIRVAYLQSASTYRLAQIQQNGSDDPNIDLADFSWYASLSFMWTAIEVNVGIMCACVPGLKPLAAKFAPSFIHDGSEDVTGAERTSSNLTNDIIEQQRVPSWVPGSNDFHPRDFAVQTPPPVHRSAARPQSLQPDAPMDMMDFLTTPDMAGPRSPGLASNQLRRTDTAITNTSRDTRAGAPTFFDFVNMQGKRSMVQMSSRESIFPITMVTILFFIWGFEYGLLDVLNQQFQIVARQTPSQTVSLHSAYFAGYFVGSLSVGRLVLKKWGFKACYNVGLAIYACGTLIFWVAAVLTSFPAYVIVNFIVGIGLSVLEVGANPFITLCGPQQYAEIRLNLSQGFQAIGTVVAPLIAKKAFTQYTEDAPSLINTQWAYLGIALFTIALAFAFYYIPLPEATDEELEDACERLDHAHYATVSVPFLSNLKPLRIIWPILCLGILSIFCYTGAQEVISTNYDSYLNFVRPGSNSTNLMSYSHTAFAVSRFIVAGLGFFVKPRFLLLFFYLGAILFSALTMNFEGDTALALLIATYFFEGPLFSLVFAQSLRGMGKHTKDASVALTAAIGGAALFPALSYIADMERDARYAMAVAVATFAGGTLLPLALNLVPPMRKVVDPIWGGKGQRSLAEGDETSGSRAVMDEKEPSLKKGLGIRGLWKRDSSGEESASWRERQGSGSTDGGRERGARDEIGDAERRA</sequence>
<keyword evidence="7" id="KW-1185">Reference proteome</keyword>
<evidence type="ECO:0000313" key="7">
    <source>
        <dbReference type="Proteomes" id="UP000243797"/>
    </source>
</evidence>
<evidence type="ECO:0000256" key="3">
    <source>
        <dbReference type="SAM" id="MobiDB-lite"/>
    </source>
</evidence>
<dbReference type="InterPro" id="IPR036259">
    <property type="entry name" value="MFS_trans_sf"/>
</dbReference>
<reference evidence="6 7" key="1">
    <citation type="submission" date="2017-06" db="EMBL/GenBank/DDBJ databases">
        <title>Draft genome sequence of a variant of Elsinoe murrayae.</title>
        <authorList>
            <person name="Cheng Q."/>
        </authorList>
    </citation>
    <scope>NUCLEOTIDE SEQUENCE [LARGE SCALE GENOMIC DNA]</scope>
    <source>
        <strain evidence="6 7">CQ-2017a</strain>
    </source>
</reference>
<feature type="transmembrane region" description="Helical" evidence="4">
    <location>
        <begin position="467"/>
        <end position="488"/>
    </location>
</feature>
<protein>
    <recommendedName>
        <fullName evidence="5">Rhodopsin domain-containing protein</fullName>
    </recommendedName>
</protein>
<dbReference type="Gene3D" id="1.20.1250.20">
    <property type="entry name" value="MFS general substrate transporter like domains"/>
    <property type="match status" value="2"/>
</dbReference>
<keyword evidence="4" id="KW-0472">Membrane</keyword>
<keyword evidence="4" id="KW-0812">Transmembrane</keyword>
<dbReference type="Pfam" id="PF20684">
    <property type="entry name" value="Fung_rhodopsin"/>
    <property type="match status" value="1"/>
</dbReference>
<feature type="domain" description="Rhodopsin" evidence="5">
    <location>
        <begin position="32"/>
        <end position="288"/>
    </location>
</feature>
<feature type="transmembrane region" description="Helical" evidence="4">
    <location>
        <begin position="126"/>
        <end position="148"/>
    </location>
</feature>
<feature type="transmembrane region" description="Helical" evidence="4">
    <location>
        <begin position="779"/>
        <end position="798"/>
    </location>
</feature>
<feature type="region of interest" description="Disordered" evidence="3">
    <location>
        <begin position="843"/>
        <end position="917"/>
    </location>
</feature>
<accession>A0A2K1QY66</accession>
<dbReference type="SUPFAM" id="SSF103473">
    <property type="entry name" value="MFS general substrate transporter"/>
    <property type="match status" value="1"/>
</dbReference>
<evidence type="ECO:0000256" key="1">
    <source>
        <dbReference type="ARBA" id="ARBA00004429"/>
    </source>
</evidence>
<dbReference type="GO" id="GO:0022857">
    <property type="term" value="F:transmembrane transporter activity"/>
    <property type="evidence" value="ECO:0007669"/>
    <property type="project" value="InterPro"/>
</dbReference>